<evidence type="ECO:0000313" key="2">
    <source>
        <dbReference type="EMBL" id="KAF0744143.1"/>
    </source>
</evidence>
<comment type="caution">
    <text evidence="2">The sequence shown here is derived from an EMBL/GenBank/DDBJ whole genome shotgun (WGS) entry which is preliminary data.</text>
</comment>
<evidence type="ECO:0000313" key="3">
    <source>
        <dbReference type="Proteomes" id="UP000481153"/>
    </source>
</evidence>
<dbReference type="CDD" id="cd12087">
    <property type="entry name" value="TM_EGFR-like"/>
    <property type="match status" value="1"/>
</dbReference>
<name>A0A6G0XUL6_9STRA</name>
<dbReference type="AlphaFoldDB" id="A0A6G0XUL6"/>
<reference evidence="2 3" key="1">
    <citation type="submission" date="2019-07" db="EMBL/GenBank/DDBJ databases">
        <title>Genomics analysis of Aphanomyces spp. identifies a new class of oomycete effector associated with host adaptation.</title>
        <authorList>
            <person name="Gaulin E."/>
        </authorList>
    </citation>
    <scope>NUCLEOTIDE SEQUENCE [LARGE SCALE GENOMIC DNA]</scope>
    <source>
        <strain evidence="2 3">ATCC 201684</strain>
    </source>
</reference>
<feature type="transmembrane region" description="Helical" evidence="1">
    <location>
        <begin position="64"/>
        <end position="86"/>
    </location>
</feature>
<proteinExistence type="predicted"/>
<keyword evidence="1" id="KW-1133">Transmembrane helix</keyword>
<organism evidence="2 3">
    <name type="scientific">Aphanomyces euteiches</name>
    <dbReference type="NCBI Taxonomy" id="100861"/>
    <lineage>
        <taxon>Eukaryota</taxon>
        <taxon>Sar</taxon>
        <taxon>Stramenopiles</taxon>
        <taxon>Oomycota</taxon>
        <taxon>Saprolegniomycetes</taxon>
        <taxon>Saprolegniales</taxon>
        <taxon>Verrucalvaceae</taxon>
        <taxon>Aphanomyces</taxon>
    </lineage>
</organism>
<evidence type="ECO:0000256" key="1">
    <source>
        <dbReference type="SAM" id="Phobius"/>
    </source>
</evidence>
<dbReference type="Proteomes" id="UP000481153">
    <property type="component" value="Unassembled WGS sequence"/>
</dbReference>
<gene>
    <name evidence="2" type="ORF">Ae201684_001285</name>
</gene>
<keyword evidence="3" id="KW-1185">Reference proteome</keyword>
<protein>
    <submittedName>
        <fullName evidence="2">Uncharacterized protein</fullName>
    </submittedName>
</protein>
<keyword evidence="1" id="KW-0472">Membrane</keyword>
<keyword evidence="1" id="KW-0812">Transmembrane</keyword>
<dbReference type="EMBL" id="VJMJ01000010">
    <property type="protein sequence ID" value="KAF0744143.1"/>
    <property type="molecule type" value="Genomic_DNA"/>
</dbReference>
<dbReference type="VEuPathDB" id="FungiDB:AeMF1_016512"/>
<accession>A0A6G0XUL6</accession>
<sequence>MTLHLDANYDKTLLACDGYKGDLMKTFGRSQLPMDEELGHPTSGFLCVRTYTEPSASDAIDASYGWIVGGVVGFCIVVYILDGFFYKIYKRKQRQRSHLQCNLVRP</sequence>